<dbReference type="PANTHER" id="PTHR34504">
    <property type="entry name" value="ANTITOXIN HICB"/>
    <property type="match status" value="1"/>
</dbReference>
<dbReference type="InterPro" id="IPR031807">
    <property type="entry name" value="HicB-like"/>
</dbReference>
<dbReference type="InterPro" id="IPR051404">
    <property type="entry name" value="TA_system_antitoxin"/>
</dbReference>
<reference evidence="2" key="1">
    <citation type="submission" date="2022-06" db="EMBL/GenBank/DDBJ databases">
        <title>Nostosin G and Spiroidesin B from the Cyanobacterium Dolichospermum sp. NIES-1697.</title>
        <authorList>
            <person name="Phan C.-S."/>
            <person name="Mehjabin J.J."/>
            <person name="Anas A.R.J."/>
            <person name="Hayasaka M."/>
            <person name="Onoki R."/>
            <person name="Wang J."/>
            <person name="Umezawa T."/>
            <person name="Washio K."/>
            <person name="Morikawa M."/>
            <person name="Okino T."/>
        </authorList>
    </citation>
    <scope>NUCLEOTIDE SEQUENCE</scope>
    <source>
        <strain evidence="2">NIES-1697</strain>
    </source>
</reference>
<protein>
    <submittedName>
        <fullName evidence="2">Type II toxin-antitoxin system HicB family antitoxin</fullName>
    </submittedName>
</protein>
<proteinExistence type="predicted"/>
<dbReference type="SUPFAM" id="SSF143100">
    <property type="entry name" value="TTHA1013/TTHA0281-like"/>
    <property type="match status" value="1"/>
</dbReference>
<feature type="domain" description="HicB-like antitoxin of toxin-antitoxin system" evidence="1">
    <location>
        <begin position="11"/>
        <end position="60"/>
    </location>
</feature>
<accession>A0ABY5LT72</accession>
<keyword evidence="3" id="KW-1185">Reference proteome</keyword>
<dbReference type="Gene3D" id="3.30.160.250">
    <property type="match status" value="1"/>
</dbReference>
<organism evidence="2 3">
    <name type="scientific">Dolichospermum heterosporum TAC447</name>
    <dbReference type="NCBI Taxonomy" id="747523"/>
    <lineage>
        <taxon>Bacteria</taxon>
        <taxon>Bacillati</taxon>
        <taxon>Cyanobacteriota</taxon>
        <taxon>Cyanophyceae</taxon>
        <taxon>Nostocales</taxon>
        <taxon>Aphanizomenonaceae</taxon>
        <taxon>Dolichospermum</taxon>
        <taxon>Dolichospermum heterosporum</taxon>
    </lineage>
</organism>
<dbReference type="Pfam" id="PF15919">
    <property type="entry name" value="HicB_lk_antitox"/>
    <property type="match status" value="1"/>
</dbReference>
<evidence type="ECO:0000259" key="1">
    <source>
        <dbReference type="Pfam" id="PF15919"/>
    </source>
</evidence>
<dbReference type="PANTHER" id="PTHR34504:SF4">
    <property type="entry name" value="ANTITOXIN HICB"/>
    <property type="match status" value="1"/>
</dbReference>
<dbReference type="InterPro" id="IPR035069">
    <property type="entry name" value="TTHA1013/TTHA0281-like"/>
</dbReference>
<dbReference type="EMBL" id="CP099464">
    <property type="protein sequence ID" value="UUO13937.1"/>
    <property type="molecule type" value="Genomic_DNA"/>
</dbReference>
<name>A0ABY5LT72_9CYAN</name>
<sequence>MTNKTMKNKEFYVVIERDEDGMYIGEVPQLKACYSQGETIDELMKNIKEVIEMCLEELEEELTTEFIGVQKVVLS</sequence>
<evidence type="ECO:0000313" key="3">
    <source>
        <dbReference type="Proteomes" id="UP001057561"/>
    </source>
</evidence>
<dbReference type="Proteomes" id="UP001057561">
    <property type="component" value="Chromosome"/>
</dbReference>
<evidence type="ECO:0000313" key="2">
    <source>
        <dbReference type="EMBL" id="UUO13937.1"/>
    </source>
</evidence>
<gene>
    <name evidence="2" type="ORF">NG743_18010</name>
</gene>
<dbReference type="RefSeq" id="WP_201769137.1">
    <property type="nucleotide sequence ID" value="NZ_CP099464.1"/>
</dbReference>